<sequence>MQLINKMSPVSLVNLTMDDDAKRHGINVGFHKKQQEIRISGDCPLFAPDPGPDPDRGLDPCDMPVLCE</sequence>
<protein>
    <submittedName>
        <fullName evidence="1">Uncharacterized protein</fullName>
    </submittedName>
</protein>
<proteinExistence type="predicted"/>
<comment type="caution">
    <text evidence="1">The sequence shown here is derived from an EMBL/GenBank/DDBJ whole genome shotgun (WGS) entry which is preliminary data.</text>
</comment>
<reference evidence="1 2" key="1">
    <citation type="submission" date="2023-10" db="EMBL/GenBank/DDBJ databases">
        <title>Genomes of two closely related lineages of the louse Polyplax serrata with different host specificities.</title>
        <authorList>
            <person name="Martinu J."/>
            <person name="Tarabai H."/>
            <person name="Stefka J."/>
            <person name="Hypsa V."/>
        </authorList>
    </citation>
    <scope>NUCLEOTIDE SEQUENCE [LARGE SCALE GENOMIC DNA]</scope>
    <source>
        <strain evidence="1">HR10_N</strain>
    </source>
</reference>
<accession>A0AAN8S3R8</accession>
<dbReference type="Proteomes" id="UP001372834">
    <property type="component" value="Unassembled WGS sequence"/>
</dbReference>
<dbReference type="AlphaFoldDB" id="A0AAN8S3R8"/>
<organism evidence="1 2">
    <name type="scientific">Polyplax serrata</name>
    <name type="common">Common mouse louse</name>
    <dbReference type="NCBI Taxonomy" id="468196"/>
    <lineage>
        <taxon>Eukaryota</taxon>
        <taxon>Metazoa</taxon>
        <taxon>Ecdysozoa</taxon>
        <taxon>Arthropoda</taxon>
        <taxon>Hexapoda</taxon>
        <taxon>Insecta</taxon>
        <taxon>Pterygota</taxon>
        <taxon>Neoptera</taxon>
        <taxon>Paraneoptera</taxon>
        <taxon>Psocodea</taxon>
        <taxon>Troctomorpha</taxon>
        <taxon>Phthiraptera</taxon>
        <taxon>Anoplura</taxon>
        <taxon>Polyplacidae</taxon>
        <taxon>Polyplax</taxon>
    </lineage>
</organism>
<evidence type="ECO:0000313" key="1">
    <source>
        <dbReference type="EMBL" id="KAK6632517.1"/>
    </source>
</evidence>
<evidence type="ECO:0000313" key="2">
    <source>
        <dbReference type="Proteomes" id="UP001372834"/>
    </source>
</evidence>
<gene>
    <name evidence="1" type="ORF">RUM43_013285</name>
</gene>
<dbReference type="EMBL" id="JAWJWE010000007">
    <property type="protein sequence ID" value="KAK6632517.1"/>
    <property type="molecule type" value="Genomic_DNA"/>
</dbReference>
<name>A0AAN8S3R8_POLSC</name>